<dbReference type="Proteomes" id="UP000614601">
    <property type="component" value="Unassembled WGS sequence"/>
</dbReference>
<accession>A0A811LNN1</accession>
<evidence type="ECO:0000313" key="3">
    <source>
        <dbReference type="Proteomes" id="UP000614601"/>
    </source>
</evidence>
<proteinExistence type="predicted"/>
<gene>
    <name evidence="2" type="ORF">BOKJ2_LOCUS12807</name>
</gene>
<dbReference type="AlphaFoldDB" id="A0A811LNN1"/>
<keyword evidence="3" id="KW-1185">Reference proteome</keyword>
<sequence length="486" mass="54194">MSLEQPTSATPPAPPLTRDSPGIESDYCSDYGSLSSTTDPLSLESHRQNSMSMKSDDFGVLEQLMNEVGSEFGFVLDRNGTIEMVVGKTQPFFGNIQIEKQKLLKFVAPTEYQKVCGLLPSAASSSSRKSSSLIFCSQEKTKPNLEMEIISQLISANADNPEKGPCVVCVAKRLVANVAEVPQACQESRRQISFSLSVDKTSKIVKQADLRMEPKLLSVSQLLDKSIYELCYKTSKDVIDTIVDAVTPCQAKLVFVVNEYQMVMDIANFFDPSSPQVRLECNGYYEVHQDNLILKDDKMDTVFVSQPQLEIVTQHITTPAQFIQNFDGMGMVNGQIEAEQPAKKQRKPRKPRSPSSTPKRSRSKKAKDPEPEPQVFNQFEAQDPMKAMIQGQAYQGLDGNFYYQQMGPPPPYTQTEDFGDTKPKGRAKKAKKTSTAQPPQNVPVNQFIYQNQPMEMQFMNGYPIQQDFTATANGDQRLVIIAQGLE</sequence>
<protein>
    <submittedName>
        <fullName evidence="2">Uncharacterized protein</fullName>
    </submittedName>
</protein>
<comment type="caution">
    <text evidence="2">The sequence shown here is derived from an EMBL/GenBank/DDBJ whole genome shotgun (WGS) entry which is preliminary data.</text>
</comment>
<feature type="region of interest" description="Disordered" evidence="1">
    <location>
        <begin position="408"/>
        <end position="441"/>
    </location>
</feature>
<reference evidence="2" key="1">
    <citation type="submission" date="2020-09" db="EMBL/GenBank/DDBJ databases">
        <authorList>
            <person name="Kikuchi T."/>
        </authorList>
    </citation>
    <scope>NUCLEOTIDE SEQUENCE</scope>
    <source>
        <strain evidence="2">SH1</strain>
    </source>
</reference>
<evidence type="ECO:0000256" key="1">
    <source>
        <dbReference type="SAM" id="MobiDB-lite"/>
    </source>
</evidence>
<dbReference type="Proteomes" id="UP000783686">
    <property type="component" value="Unassembled WGS sequence"/>
</dbReference>
<organism evidence="2 3">
    <name type="scientific">Bursaphelenchus okinawaensis</name>
    <dbReference type="NCBI Taxonomy" id="465554"/>
    <lineage>
        <taxon>Eukaryota</taxon>
        <taxon>Metazoa</taxon>
        <taxon>Ecdysozoa</taxon>
        <taxon>Nematoda</taxon>
        <taxon>Chromadorea</taxon>
        <taxon>Rhabditida</taxon>
        <taxon>Tylenchina</taxon>
        <taxon>Tylenchomorpha</taxon>
        <taxon>Aphelenchoidea</taxon>
        <taxon>Aphelenchoididae</taxon>
        <taxon>Bursaphelenchus</taxon>
    </lineage>
</organism>
<feature type="compositionally biased region" description="Basic residues" evidence="1">
    <location>
        <begin position="343"/>
        <end position="352"/>
    </location>
</feature>
<dbReference type="EMBL" id="CAJFDH010000006">
    <property type="protein sequence ID" value="CAD5228696.1"/>
    <property type="molecule type" value="Genomic_DNA"/>
</dbReference>
<dbReference type="EMBL" id="CAJFCW020000006">
    <property type="protein sequence ID" value="CAG9124875.1"/>
    <property type="molecule type" value="Genomic_DNA"/>
</dbReference>
<feature type="region of interest" description="Disordered" evidence="1">
    <location>
        <begin position="338"/>
        <end position="374"/>
    </location>
</feature>
<name>A0A811LNN1_9BILA</name>
<evidence type="ECO:0000313" key="2">
    <source>
        <dbReference type="EMBL" id="CAD5228696.1"/>
    </source>
</evidence>
<dbReference type="OrthoDB" id="10543400at2759"/>
<feature type="region of interest" description="Disordered" evidence="1">
    <location>
        <begin position="1"/>
        <end position="25"/>
    </location>
</feature>